<comment type="similarity">
    <text evidence="2 8">Belongs to the pancreatic ribonuclease family.</text>
</comment>
<dbReference type="Ensembl" id="ENSMALT00000023971.1">
    <property type="protein sequence ID" value="ENSMALP00000023522.1"/>
    <property type="gene ID" value="ENSMALG00000016394.1"/>
</dbReference>
<reference evidence="10" key="1">
    <citation type="submission" date="2025-08" db="UniProtKB">
        <authorList>
            <consortium name="Ensembl"/>
        </authorList>
    </citation>
    <scope>IDENTIFICATION</scope>
</reference>
<dbReference type="GO" id="GO:0004519">
    <property type="term" value="F:endonuclease activity"/>
    <property type="evidence" value="ECO:0007669"/>
    <property type="project" value="UniProtKB-KW"/>
</dbReference>
<dbReference type="CDD" id="cd06265">
    <property type="entry name" value="RNase_A_canonical"/>
    <property type="match status" value="1"/>
</dbReference>
<reference evidence="10" key="2">
    <citation type="submission" date="2025-09" db="UniProtKB">
        <authorList>
            <consortium name="Ensembl"/>
        </authorList>
    </citation>
    <scope>IDENTIFICATION</scope>
</reference>
<dbReference type="GO" id="GO:0050830">
    <property type="term" value="P:defense response to Gram-positive bacterium"/>
    <property type="evidence" value="ECO:0007669"/>
    <property type="project" value="TreeGrafter"/>
</dbReference>
<dbReference type="Gene3D" id="3.10.130.10">
    <property type="entry name" value="Ribonuclease A-like domain"/>
    <property type="match status" value="1"/>
</dbReference>
<name>A0A3Q3K5K8_MONAL</name>
<dbReference type="GO" id="GO:0004540">
    <property type="term" value="F:RNA nuclease activity"/>
    <property type="evidence" value="ECO:0007669"/>
    <property type="project" value="TreeGrafter"/>
</dbReference>
<keyword evidence="3" id="KW-0964">Secreted</keyword>
<dbReference type="Pfam" id="PF00074">
    <property type="entry name" value="RnaseA"/>
    <property type="match status" value="1"/>
</dbReference>
<dbReference type="GO" id="GO:0016787">
    <property type="term" value="F:hydrolase activity"/>
    <property type="evidence" value="ECO:0007669"/>
    <property type="project" value="UniProtKB-KW"/>
</dbReference>
<protein>
    <recommendedName>
        <fullName evidence="9">Ribonuclease A-domain domain-containing protein</fullName>
    </recommendedName>
</protein>
<dbReference type="Proteomes" id="UP000261600">
    <property type="component" value="Unplaced"/>
</dbReference>
<evidence type="ECO:0000256" key="2">
    <source>
        <dbReference type="ARBA" id="ARBA00005600"/>
    </source>
</evidence>
<dbReference type="GO" id="GO:0050829">
    <property type="term" value="P:defense response to Gram-negative bacterium"/>
    <property type="evidence" value="ECO:0007669"/>
    <property type="project" value="TreeGrafter"/>
</dbReference>
<dbReference type="GO" id="GO:0005576">
    <property type="term" value="C:extracellular region"/>
    <property type="evidence" value="ECO:0007669"/>
    <property type="project" value="UniProtKB-SubCell"/>
</dbReference>
<keyword evidence="5 8" id="KW-0255">Endonuclease</keyword>
<keyword evidence="6 8" id="KW-0378">Hydrolase</keyword>
<dbReference type="PANTHER" id="PTHR11437">
    <property type="entry name" value="RIBONUCLEASE"/>
    <property type="match status" value="1"/>
</dbReference>
<accession>A0A3Q3K5K8</accession>
<dbReference type="InterPro" id="IPR023412">
    <property type="entry name" value="RNaseA_domain"/>
</dbReference>
<dbReference type="SMART" id="SM00092">
    <property type="entry name" value="RNAse_Pc"/>
    <property type="match status" value="1"/>
</dbReference>
<organism evidence="10 11">
    <name type="scientific">Monopterus albus</name>
    <name type="common">Swamp eel</name>
    <dbReference type="NCBI Taxonomy" id="43700"/>
    <lineage>
        <taxon>Eukaryota</taxon>
        <taxon>Metazoa</taxon>
        <taxon>Chordata</taxon>
        <taxon>Craniata</taxon>
        <taxon>Vertebrata</taxon>
        <taxon>Euteleostomi</taxon>
        <taxon>Actinopterygii</taxon>
        <taxon>Neopterygii</taxon>
        <taxon>Teleostei</taxon>
        <taxon>Neoteleostei</taxon>
        <taxon>Acanthomorphata</taxon>
        <taxon>Anabantaria</taxon>
        <taxon>Synbranchiformes</taxon>
        <taxon>Synbranchidae</taxon>
        <taxon>Monopterus</taxon>
    </lineage>
</organism>
<keyword evidence="11" id="KW-1185">Reference proteome</keyword>
<dbReference type="AlphaFoldDB" id="A0A3Q3K5K8"/>
<evidence type="ECO:0000256" key="6">
    <source>
        <dbReference type="ARBA" id="ARBA00022801"/>
    </source>
</evidence>
<dbReference type="InterPro" id="IPR023411">
    <property type="entry name" value="RNaseA_AS"/>
</dbReference>
<evidence type="ECO:0000313" key="10">
    <source>
        <dbReference type="Ensembl" id="ENSMALP00000023522.1"/>
    </source>
</evidence>
<keyword evidence="4 8" id="KW-0540">Nuclease</keyword>
<dbReference type="PANTHER" id="PTHR11437:SF10">
    <property type="entry name" value="ANGIOGENIN-RELATED"/>
    <property type="match status" value="1"/>
</dbReference>
<keyword evidence="7" id="KW-1015">Disulfide bond</keyword>
<dbReference type="PROSITE" id="PS00127">
    <property type="entry name" value="RNASE_PANCREATIC"/>
    <property type="match status" value="1"/>
</dbReference>
<dbReference type="GO" id="GO:0001525">
    <property type="term" value="P:angiogenesis"/>
    <property type="evidence" value="ECO:0007669"/>
    <property type="project" value="TreeGrafter"/>
</dbReference>
<comment type="subcellular location">
    <subcellularLocation>
        <location evidence="1">Secreted</location>
    </subcellularLocation>
</comment>
<sequence length="125" mass="14179">TKVPSRYDKFKNQHIDKDMSPEKCDKVISEKGIKDAKTNCKNINTFILATIDEVKPICGSAGEPYKDKGLTLSTKPFKIVVCKLQPQGDCKYNGQSLTKRIVIACEKDFPVHYDHDIDYIDINKI</sequence>
<evidence type="ECO:0000256" key="7">
    <source>
        <dbReference type="ARBA" id="ARBA00023157"/>
    </source>
</evidence>
<evidence type="ECO:0000256" key="4">
    <source>
        <dbReference type="ARBA" id="ARBA00022722"/>
    </source>
</evidence>
<proteinExistence type="inferred from homology"/>
<dbReference type="InterPro" id="IPR001427">
    <property type="entry name" value="RNaseA"/>
</dbReference>
<dbReference type="GO" id="GO:0003676">
    <property type="term" value="F:nucleic acid binding"/>
    <property type="evidence" value="ECO:0007669"/>
    <property type="project" value="InterPro"/>
</dbReference>
<evidence type="ECO:0000259" key="9">
    <source>
        <dbReference type="SMART" id="SM00092"/>
    </source>
</evidence>
<evidence type="ECO:0000256" key="8">
    <source>
        <dbReference type="RuleBase" id="RU000651"/>
    </source>
</evidence>
<evidence type="ECO:0000313" key="11">
    <source>
        <dbReference type="Proteomes" id="UP000261600"/>
    </source>
</evidence>
<feature type="domain" description="Ribonuclease A-domain" evidence="9">
    <location>
        <begin position="3"/>
        <end position="117"/>
    </location>
</feature>
<evidence type="ECO:0000256" key="5">
    <source>
        <dbReference type="ARBA" id="ARBA00022759"/>
    </source>
</evidence>
<dbReference type="InterPro" id="IPR036816">
    <property type="entry name" value="RNaseA-like_dom_sf"/>
</dbReference>
<evidence type="ECO:0000256" key="1">
    <source>
        <dbReference type="ARBA" id="ARBA00004613"/>
    </source>
</evidence>
<evidence type="ECO:0000256" key="3">
    <source>
        <dbReference type="ARBA" id="ARBA00022525"/>
    </source>
</evidence>
<dbReference type="SUPFAM" id="SSF54076">
    <property type="entry name" value="RNase A-like"/>
    <property type="match status" value="1"/>
</dbReference>